<gene>
    <name evidence="1" type="ORF">Pint_04374</name>
</gene>
<name>A0ACC0Z781_9ROSI</name>
<sequence>MEFSSAADTITPGQPIRDGETLISSSQRFELGFFSPGNSNNRYLGIWYYTISPKAVVWVANRNIPIDDKSGVLTVLNGNLHGEVPVIQPPGNFTLRLEKNGVPQLVISTPSKKVARSGPWNGFQFNGIPMMHNLIVKPDLVHNEDESYYMYDVFSDTVLTRLILDPSGSIQRLIWDEGNGEWNRLYSWPYDICDHHAECGANGNCRIGKTGLWTPICECLKGFVPNSEEGDTTQTKKCVKKSSMESECRNGEGFLKLVRMKVPDSPWLNESMNIQECQAECLKNCACSAFSNLDIRGKGSGCLMWFGDLTDMKECSEGFTWGQDIFIRVPASELELVDQVS</sequence>
<proteinExistence type="predicted"/>
<evidence type="ECO:0000313" key="2">
    <source>
        <dbReference type="Proteomes" id="UP001163603"/>
    </source>
</evidence>
<keyword evidence="2" id="KW-1185">Reference proteome</keyword>
<reference evidence="2" key="1">
    <citation type="journal article" date="2023" name="G3 (Bethesda)">
        <title>Genome assembly and association tests identify interacting loci associated with vigor, precocity, and sex in interspecific pistachio rootstocks.</title>
        <authorList>
            <person name="Palmer W."/>
            <person name="Jacygrad E."/>
            <person name="Sagayaradj S."/>
            <person name="Cavanaugh K."/>
            <person name="Han R."/>
            <person name="Bertier L."/>
            <person name="Beede B."/>
            <person name="Kafkas S."/>
            <person name="Golino D."/>
            <person name="Preece J."/>
            <person name="Michelmore R."/>
        </authorList>
    </citation>
    <scope>NUCLEOTIDE SEQUENCE [LARGE SCALE GENOMIC DNA]</scope>
</reference>
<dbReference type="EMBL" id="CM047738">
    <property type="protein sequence ID" value="KAJ0046092.1"/>
    <property type="molecule type" value="Genomic_DNA"/>
</dbReference>
<dbReference type="Proteomes" id="UP001163603">
    <property type="component" value="Chromosome 3"/>
</dbReference>
<organism evidence="1 2">
    <name type="scientific">Pistacia integerrima</name>
    <dbReference type="NCBI Taxonomy" id="434235"/>
    <lineage>
        <taxon>Eukaryota</taxon>
        <taxon>Viridiplantae</taxon>
        <taxon>Streptophyta</taxon>
        <taxon>Embryophyta</taxon>
        <taxon>Tracheophyta</taxon>
        <taxon>Spermatophyta</taxon>
        <taxon>Magnoliopsida</taxon>
        <taxon>eudicotyledons</taxon>
        <taxon>Gunneridae</taxon>
        <taxon>Pentapetalae</taxon>
        <taxon>rosids</taxon>
        <taxon>malvids</taxon>
        <taxon>Sapindales</taxon>
        <taxon>Anacardiaceae</taxon>
        <taxon>Pistacia</taxon>
    </lineage>
</organism>
<accession>A0ACC0Z781</accession>
<protein>
    <submittedName>
        <fullName evidence="1">Uncharacterized protein</fullName>
    </submittedName>
</protein>
<comment type="caution">
    <text evidence="1">The sequence shown here is derived from an EMBL/GenBank/DDBJ whole genome shotgun (WGS) entry which is preliminary data.</text>
</comment>
<evidence type="ECO:0000313" key="1">
    <source>
        <dbReference type="EMBL" id="KAJ0046092.1"/>
    </source>
</evidence>